<evidence type="ECO:0000313" key="11">
    <source>
        <dbReference type="EMBL" id="MBB3973619.1"/>
    </source>
</evidence>
<evidence type="ECO:0000313" key="12">
    <source>
        <dbReference type="Proteomes" id="UP000528964"/>
    </source>
</evidence>
<dbReference type="PROSITE" id="PS01076">
    <property type="entry name" value="ACETATE_KINASE_2"/>
    <property type="match status" value="1"/>
</dbReference>
<evidence type="ECO:0000256" key="8">
    <source>
        <dbReference type="ARBA" id="ARBA00022842"/>
    </source>
</evidence>
<feature type="binding site" evidence="9">
    <location>
        <position position="17"/>
    </location>
    <ligand>
        <name>ATP</name>
        <dbReference type="ChEBI" id="CHEBI:30616"/>
    </ligand>
</feature>
<name>A0A7W6D7H0_9HYPH</name>
<keyword evidence="12" id="KW-1185">Reference proteome</keyword>
<dbReference type="RefSeq" id="WP_183395476.1">
    <property type="nucleotide sequence ID" value="NZ_JACIDR010000003.1"/>
</dbReference>
<proteinExistence type="inferred from homology"/>
<keyword evidence="5 9" id="KW-0547">Nucleotide-binding</keyword>
<comment type="catalytic activity">
    <reaction evidence="9">
        <text>acetate + ATP = acetyl phosphate + ADP</text>
        <dbReference type="Rhea" id="RHEA:11352"/>
        <dbReference type="ChEBI" id="CHEBI:22191"/>
        <dbReference type="ChEBI" id="CHEBI:30089"/>
        <dbReference type="ChEBI" id="CHEBI:30616"/>
        <dbReference type="ChEBI" id="CHEBI:456216"/>
        <dbReference type="EC" id="2.7.2.1"/>
    </reaction>
</comment>
<feature type="binding site" evidence="9">
    <location>
        <begin position="330"/>
        <end position="334"/>
    </location>
    <ligand>
        <name>ATP</name>
        <dbReference type="ChEBI" id="CHEBI:30616"/>
    </ligand>
</feature>
<dbReference type="InterPro" id="IPR000890">
    <property type="entry name" value="Aliphatic_acid_kin_short-chain"/>
</dbReference>
<feature type="active site" description="Proton donor/acceptor" evidence="9">
    <location>
        <position position="152"/>
    </location>
</feature>
<feature type="binding site" evidence="9">
    <location>
        <position position="95"/>
    </location>
    <ligand>
        <name>substrate</name>
    </ligand>
</feature>
<dbReference type="UniPathway" id="UPA00340">
    <property type="reaction ID" value="UER00458"/>
</dbReference>
<keyword evidence="4 9" id="KW-0479">Metal-binding</keyword>
<feature type="site" description="Transition state stabilizer" evidence="9">
    <location>
        <position position="183"/>
    </location>
</feature>
<dbReference type="GO" id="GO:0005524">
    <property type="term" value="F:ATP binding"/>
    <property type="evidence" value="ECO:0007669"/>
    <property type="project" value="UniProtKB-KW"/>
</dbReference>
<dbReference type="HAMAP" id="MF_00020">
    <property type="entry name" value="Acetate_kinase"/>
    <property type="match status" value="1"/>
</dbReference>
<dbReference type="EC" id="2.7.2.1" evidence="9"/>
<sequence>MADPVILVLNAGSSSVKFAAYEAGPEGLGSARWRGQVENIPDDPSLTLSEDDRRVVDGEKLRASGVTGHADAVRVSLKRLFALFGRERLIAAGHRVVHGGAEFGAPALVDDATFARLEALIPLAPLHQPHNLAGMRAVAEVAPGLPQVASFDTSFHRTIPAVAYTIALPRELREKGLRRYGFHGISYSYIASQLPKRLSEAERRRVVVAHLGNGASLCAMRDGRSVETTMGFSALDGLLMGTRCGLLDPGVLLYLMRERGDDVESLEDLLYRRGGLLGLSGVSADMRKVLASEEPDARLAAEQFVYRIVREVGAMASVLGGLDALVFTAGIGEHSAEIRERVCAGLAWLGLSFDREASARSAERISAPGSRVAAFVIPTDEEGVIARDAAALATQQLEPVG</sequence>
<dbReference type="GO" id="GO:0006083">
    <property type="term" value="P:acetate metabolic process"/>
    <property type="evidence" value="ECO:0007669"/>
    <property type="project" value="TreeGrafter"/>
</dbReference>
<evidence type="ECO:0000256" key="3">
    <source>
        <dbReference type="ARBA" id="ARBA00022679"/>
    </source>
</evidence>
<dbReference type="EMBL" id="JACIDR010000003">
    <property type="protein sequence ID" value="MBB3973619.1"/>
    <property type="molecule type" value="Genomic_DNA"/>
</dbReference>
<evidence type="ECO:0000256" key="1">
    <source>
        <dbReference type="ARBA" id="ARBA00008748"/>
    </source>
</evidence>
<dbReference type="InterPro" id="IPR043129">
    <property type="entry name" value="ATPase_NBD"/>
</dbReference>
<evidence type="ECO:0000256" key="5">
    <source>
        <dbReference type="ARBA" id="ARBA00022741"/>
    </source>
</evidence>
<gene>
    <name evidence="9" type="primary">ackA</name>
    <name evidence="11" type="ORF">GGR24_002289</name>
</gene>
<keyword evidence="7 9" id="KW-0067">ATP-binding</keyword>
<feature type="site" description="Transition state stabilizer" evidence="9">
    <location>
        <position position="243"/>
    </location>
</feature>
<dbReference type="InterPro" id="IPR023865">
    <property type="entry name" value="Aliphatic_acid_kinase_CS"/>
</dbReference>
<dbReference type="GO" id="GO:0006085">
    <property type="term" value="P:acetyl-CoA biosynthetic process"/>
    <property type="evidence" value="ECO:0007669"/>
    <property type="project" value="UniProtKB-UniRule"/>
</dbReference>
<dbReference type="PRINTS" id="PR00471">
    <property type="entry name" value="ACETATEKNASE"/>
</dbReference>
<comment type="cofactor">
    <cofactor evidence="9">
        <name>Mg(2+)</name>
        <dbReference type="ChEBI" id="CHEBI:18420"/>
    </cofactor>
    <cofactor evidence="9">
        <name>Mn(2+)</name>
        <dbReference type="ChEBI" id="CHEBI:29035"/>
    </cofactor>
    <text evidence="9">Mg(2+). Can also accept Mn(2+).</text>
</comment>
<feature type="binding site" evidence="9">
    <location>
        <begin position="210"/>
        <end position="214"/>
    </location>
    <ligand>
        <name>ATP</name>
        <dbReference type="ChEBI" id="CHEBI:30616"/>
    </ligand>
</feature>
<comment type="subunit">
    <text evidence="9">Homodimer.</text>
</comment>
<dbReference type="PANTHER" id="PTHR21060:SF21">
    <property type="entry name" value="ACETATE KINASE"/>
    <property type="match status" value="1"/>
</dbReference>
<keyword evidence="2 9" id="KW-0963">Cytoplasm</keyword>
<organism evidence="11 12">
    <name type="scientific">Hansschlegelia beijingensis</name>
    <dbReference type="NCBI Taxonomy" id="1133344"/>
    <lineage>
        <taxon>Bacteria</taxon>
        <taxon>Pseudomonadati</taxon>
        <taxon>Pseudomonadota</taxon>
        <taxon>Alphaproteobacteria</taxon>
        <taxon>Hyphomicrobiales</taxon>
        <taxon>Methylopilaceae</taxon>
        <taxon>Hansschlegelia</taxon>
    </lineage>
</organism>
<dbReference type="PROSITE" id="PS01075">
    <property type="entry name" value="ACETATE_KINASE_1"/>
    <property type="match status" value="1"/>
</dbReference>
<dbReference type="SUPFAM" id="SSF53067">
    <property type="entry name" value="Actin-like ATPase domain"/>
    <property type="match status" value="2"/>
</dbReference>
<reference evidence="11 12" key="1">
    <citation type="submission" date="2020-08" db="EMBL/GenBank/DDBJ databases">
        <title>Genomic Encyclopedia of Type Strains, Phase IV (KMG-IV): sequencing the most valuable type-strain genomes for metagenomic binning, comparative biology and taxonomic classification.</title>
        <authorList>
            <person name="Goeker M."/>
        </authorList>
    </citation>
    <scope>NUCLEOTIDE SEQUENCE [LARGE SCALE GENOMIC DNA]</scope>
    <source>
        <strain evidence="11 12">DSM 25481</strain>
    </source>
</reference>
<feature type="binding site" evidence="9">
    <location>
        <begin position="285"/>
        <end position="287"/>
    </location>
    <ligand>
        <name>ATP</name>
        <dbReference type="ChEBI" id="CHEBI:30616"/>
    </ligand>
</feature>
<dbReference type="AlphaFoldDB" id="A0A7W6D7H0"/>
<comment type="caution">
    <text evidence="11">The sequence shown here is derived from an EMBL/GenBank/DDBJ whole genome shotgun (WGS) entry which is preliminary data.</text>
</comment>
<keyword evidence="8 9" id="KW-0460">Magnesium</keyword>
<comment type="function">
    <text evidence="9">Catalyzes the formation of acetyl phosphate from acetate and ATP. Can also catalyze the reverse reaction.</text>
</comment>
<feature type="binding site" evidence="9">
    <location>
        <position position="10"/>
    </location>
    <ligand>
        <name>Mg(2+)</name>
        <dbReference type="ChEBI" id="CHEBI:18420"/>
    </ligand>
</feature>
<dbReference type="InterPro" id="IPR004372">
    <property type="entry name" value="Ac/propionate_kinase"/>
</dbReference>
<dbReference type="GO" id="GO:0005829">
    <property type="term" value="C:cytosol"/>
    <property type="evidence" value="ECO:0007669"/>
    <property type="project" value="TreeGrafter"/>
</dbReference>
<dbReference type="PANTHER" id="PTHR21060">
    <property type="entry name" value="ACETATE KINASE"/>
    <property type="match status" value="1"/>
</dbReference>
<evidence type="ECO:0000256" key="2">
    <source>
        <dbReference type="ARBA" id="ARBA00022490"/>
    </source>
</evidence>
<keyword evidence="6 9" id="KW-0418">Kinase</keyword>
<protein>
    <recommendedName>
        <fullName evidence="9">Acetate kinase</fullName>
        <ecNumber evidence="9">2.7.2.1</ecNumber>
    </recommendedName>
    <alternativeName>
        <fullName evidence="9">Acetokinase</fullName>
    </alternativeName>
</protein>
<evidence type="ECO:0000256" key="4">
    <source>
        <dbReference type="ARBA" id="ARBA00022723"/>
    </source>
</evidence>
<comment type="pathway">
    <text evidence="9">Metabolic intermediate biosynthesis; acetyl-CoA biosynthesis; acetyl-CoA from acetate: step 1/2.</text>
</comment>
<evidence type="ECO:0000256" key="10">
    <source>
        <dbReference type="RuleBase" id="RU003835"/>
    </source>
</evidence>
<accession>A0A7W6D7H0</accession>
<dbReference type="GO" id="GO:0008776">
    <property type="term" value="F:acetate kinase activity"/>
    <property type="evidence" value="ECO:0007669"/>
    <property type="project" value="UniProtKB-UniRule"/>
</dbReference>
<comment type="subcellular location">
    <subcellularLocation>
        <location evidence="9">Cytoplasm</location>
    </subcellularLocation>
</comment>
<evidence type="ECO:0000256" key="6">
    <source>
        <dbReference type="ARBA" id="ARBA00022777"/>
    </source>
</evidence>
<comment type="similarity">
    <text evidence="1 9 10">Belongs to the acetokinase family.</text>
</comment>
<dbReference type="PIRSF" id="PIRSF000722">
    <property type="entry name" value="Acetate_prop_kin"/>
    <property type="match status" value="1"/>
</dbReference>
<dbReference type="NCBIfam" id="TIGR00016">
    <property type="entry name" value="ackA"/>
    <property type="match status" value="1"/>
</dbReference>
<evidence type="ECO:0000256" key="9">
    <source>
        <dbReference type="HAMAP-Rule" id="MF_00020"/>
    </source>
</evidence>
<dbReference type="Pfam" id="PF00871">
    <property type="entry name" value="Acetate_kinase"/>
    <property type="match status" value="1"/>
</dbReference>
<evidence type="ECO:0000256" key="7">
    <source>
        <dbReference type="ARBA" id="ARBA00022840"/>
    </source>
</evidence>
<dbReference type="GO" id="GO:0000287">
    <property type="term" value="F:magnesium ion binding"/>
    <property type="evidence" value="ECO:0007669"/>
    <property type="project" value="UniProtKB-UniRule"/>
</dbReference>
<dbReference type="Proteomes" id="UP000528964">
    <property type="component" value="Unassembled WGS sequence"/>
</dbReference>
<keyword evidence="3 9" id="KW-0808">Transferase</keyword>
<feature type="binding site" evidence="9">
    <location>
        <position position="381"/>
    </location>
    <ligand>
        <name>Mg(2+)</name>
        <dbReference type="ChEBI" id="CHEBI:18420"/>
    </ligand>
</feature>
<dbReference type="Gene3D" id="3.30.420.40">
    <property type="match status" value="2"/>
</dbReference>